<dbReference type="GO" id="GO:0008168">
    <property type="term" value="F:methyltransferase activity"/>
    <property type="evidence" value="ECO:0007669"/>
    <property type="project" value="UniProtKB-KW"/>
</dbReference>
<dbReference type="RefSeq" id="WP_219546457.1">
    <property type="nucleotide sequence ID" value="NZ_JAHKRN010000024.1"/>
</dbReference>
<dbReference type="InterPro" id="IPR001310">
    <property type="entry name" value="Histidine_triad_HIT"/>
</dbReference>
<dbReference type="Pfam" id="PF01230">
    <property type="entry name" value="HIT"/>
    <property type="match status" value="1"/>
</dbReference>
<feature type="short sequence motif" description="Histidine triad motif" evidence="1">
    <location>
        <begin position="100"/>
        <end position="104"/>
    </location>
</feature>
<evidence type="ECO:0000259" key="3">
    <source>
        <dbReference type="PROSITE" id="PS51084"/>
    </source>
</evidence>
<evidence type="ECO:0000313" key="5">
    <source>
        <dbReference type="Proteomes" id="UP001596096"/>
    </source>
</evidence>
<dbReference type="Proteomes" id="UP001596096">
    <property type="component" value="Unassembled WGS sequence"/>
</dbReference>
<feature type="transmembrane region" description="Helical" evidence="2">
    <location>
        <begin position="198"/>
        <end position="219"/>
    </location>
</feature>
<gene>
    <name evidence="4" type="ORF">ACFPUY_38465</name>
</gene>
<reference evidence="5" key="1">
    <citation type="journal article" date="2019" name="Int. J. Syst. Evol. Microbiol.">
        <title>The Global Catalogue of Microorganisms (GCM) 10K type strain sequencing project: providing services to taxonomists for standard genome sequencing and annotation.</title>
        <authorList>
            <consortium name="The Broad Institute Genomics Platform"/>
            <consortium name="The Broad Institute Genome Sequencing Center for Infectious Disease"/>
            <person name="Wu L."/>
            <person name="Ma J."/>
        </authorList>
    </citation>
    <scope>NUCLEOTIDE SEQUENCE [LARGE SCALE GENOMIC DNA]</scope>
    <source>
        <strain evidence="5">CGMCC 4.7106</strain>
    </source>
</reference>
<dbReference type="PANTHER" id="PTHR46648:SF1">
    <property type="entry name" value="ADENOSINE 5'-MONOPHOSPHORAMIDASE HNT1"/>
    <property type="match status" value="1"/>
</dbReference>
<sequence length="302" mass="33620">MVSEACEFCEIVAREDPDVREVYRDENVVAFFPTEPAVLGHVLVVPRRHVPDIWGLERGEAGHLARAALLLANAIRDAVRPEGLNVIQSNGEAATQTVPHLHVHLVPRCKDDPMGPIWPAETDYPEESKERTMLDVRDAVQRLNLSAEPPIAPEDRRKHLDYIQAVVTRQSAASASAKGWLLPIVTATFGFALTQHSWPLAALGMVAVMLFAYLDANYLRSEKQFRRLYNTVARSSRKVPLFTLDPVDADEPLPDDAPAMSKWKKALRTYVPDRSIWTSWSIAPFYIALLLLGVGVLIVSAS</sequence>
<evidence type="ECO:0000256" key="1">
    <source>
        <dbReference type="PROSITE-ProRule" id="PRU00464"/>
    </source>
</evidence>
<dbReference type="EMBL" id="JBHSNW010000029">
    <property type="protein sequence ID" value="MFC5821014.1"/>
    <property type="molecule type" value="Genomic_DNA"/>
</dbReference>
<evidence type="ECO:0000313" key="4">
    <source>
        <dbReference type="EMBL" id="MFC5821014.1"/>
    </source>
</evidence>
<dbReference type="PROSITE" id="PS51084">
    <property type="entry name" value="HIT_2"/>
    <property type="match status" value="1"/>
</dbReference>
<keyword evidence="2" id="KW-1133">Transmembrane helix</keyword>
<feature type="transmembrane region" description="Helical" evidence="2">
    <location>
        <begin position="277"/>
        <end position="299"/>
    </location>
</feature>
<protein>
    <submittedName>
        <fullName evidence="4">HIT family protein</fullName>
        <ecNumber evidence="4">2.1.1.-</ecNumber>
    </submittedName>
</protein>
<dbReference type="InterPro" id="IPR011146">
    <property type="entry name" value="HIT-like"/>
</dbReference>
<dbReference type="GO" id="GO:0032259">
    <property type="term" value="P:methylation"/>
    <property type="evidence" value="ECO:0007669"/>
    <property type="project" value="UniProtKB-KW"/>
</dbReference>
<dbReference type="EC" id="2.1.1.-" evidence="4"/>
<dbReference type="PANTHER" id="PTHR46648">
    <property type="entry name" value="HIT FAMILY PROTEIN 1"/>
    <property type="match status" value="1"/>
</dbReference>
<accession>A0ABW1C5V5</accession>
<feature type="domain" description="HIT" evidence="3">
    <location>
        <begin position="7"/>
        <end position="115"/>
    </location>
</feature>
<evidence type="ECO:0000256" key="2">
    <source>
        <dbReference type="SAM" id="Phobius"/>
    </source>
</evidence>
<organism evidence="4 5">
    <name type="scientific">Nonomuraea harbinensis</name>
    <dbReference type="NCBI Taxonomy" id="1286938"/>
    <lineage>
        <taxon>Bacteria</taxon>
        <taxon>Bacillati</taxon>
        <taxon>Actinomycetota</taxon>
        <taxon>Actinomycetes</taxon>
        <taxon>Streptosporangiales</taxon>
        <taxon>Streptosporangiaceae</taxon>
        <taxon>Nonomuraea</taxon>
    </lineage>
</organism>
<proteinExistence type="predicted"/>
<keyword evidence="2" id="KW-0812">Transmembrane</keyword>
<name>A0ABW1C5V5_9ACTN</name>
<keyword evidence="2" id="KW-0472">Membrane</keyword>
<keyword evidence="4" id="KW-0489">Methyltransferase</keyword>
<comment type="caution">
    <text evidence="4">The sequence shown here is derived from an EMBL/GenBank/DDBJ whole genome shotgun (WGS) entry which is preliminary data.</text>
</comment>
<keyword evidence="5" id="KW-1185">Reference proteome</keyword>
<keyword evidence="4" id="KW-0808">Transferase</keyword>